<comment type="caution">
    <text evidence="1">The sequence shown here is derived from an EMBL/GenBank/DDBJ whole genome shotgun (WGS) entry which is preliminary data.</text>
</comment>
<proteinExistence type="predicted"/>
<evidence type="ECO:0000313" key="1">
    <source>
        <dbReference type="EMBL" id="TBU05246.1"/>
    </source>
</evidence>
<gene>
    <name evidence="1" type="ORF">CWI36_0655p0030</name>
</gene>
<accession>A0A4Q9LCD1</accession>
<keyword evidence="2" id="KW-1185">Reference proteome</keyword>
<dbReference type="EMBL" id="PITI01000655">
    <property type="protein sequence ID" value="TBU05246.1"/>
    <property type="molecule type" value="Genomic_DNA"/>
</dbReference>
<protein>
    <submittedName>
        <fullName evidence="1">Uncharacterized protein</fullName>
    </submittedName>
</protein>
<dbReference type="Proteomes" id="UP000291404">
    <property type="component" value="Unassembled WGS sequence"/>
</dbReference>
<reference evidence="1 2" key="1">
    <citation type="submission" date="2017-12" db="EMBL/GenBank/DDBJ databases">
        <authorList>
            <person name="Pombert J.-F."/>
            <person name="Haag K.L."/>
            <person name="Ebert D."/>
        </authorList>
    </citation>
    <scope>NUCLEOTIDE SEQUENCE [LARGE SCALE GENOMIC DNA]</scope>
    <source>
        <strain evidence="1">BE-OM-2</strain>
    </source>
</reference>
<evidence type="ECO:0000313" key="2">
    <source>
        <dbReference type="Proteomes" id="UP000291404"/>
    </source>
</evidence>
<dbReference type="VEuPathDB" id="MicrosporidiaDB:CWI36_0655p0030"/>
<dbReference type="VEuPathDB" id="MicrosporidiaDB:CWI39_2282p0010"/>
<name>A0A4Q9LCD1_9MICR</name>
<organism evidence="1 2">
    <name type="scientific">Hamiltosporidium magnivora</name>
    <dbReference type="NCBI Taxonomy" id="148818"/>
    <lineage>
        <taxon>Eukaryota</taxon>
        <taxon>Fungi</taxon>
        <taxon>Fungi incertae sedis</taxon>
        <taxon>Microsporidia</taxon>
        <taxon>Dubosqiidae</taxon>
        <taxon>Hamiltosporidium</taxon>
    </lineage>
</organism>
<dbReference type="AlphaFoldDB" id="A0A4Q9LCD1"/>
<sequence>MGYLETSKTKEIIELLKRYSTLKIYCTNNCHSISSVHILISILKRELIKFEVNIVTSHSDFPKENTEFKIIIDIPVNVNYECIGIGKVIGDENMIILKCEYSECSCDIKYTDSLQTMYSFAQKMNYLNNSILWNSLVIFNFYKIYFYEKVRNFDFCDKENYYEDYDEDSSYESAHDIENEMLCLVCKNFYKELIIEIKKTNQKNSLEKIFYLRKVDIPFIESNNIFESLSFFLDFILVKKLYLKSNIFKDYKIYEFLAKLGISIKESKDCSSNMTERSQNLIKENINQNYIYEYKFNYDFKISLLESFYVLTSTMYTSKPLYSIFCFSNPKYIDVNSVFNFYKSINYLLRINIHRLKQVGPFRLLSIPYLNNEILENYDNLSWIKIFHDLIKIFLQKSKRANLEIIILIEKYKETQSLLYLPNKKKKYLLRNIENESLDIENTIFIVQNGLLKYFFENLFGINYS</sequence>